<dbReference type="EMBL" id="JAABNT010000036">
    <property type="protein sequence ID" value="NEK25071.1"/>
    <property type="molecule type" value="Genomic_DNA"/>
</dbReference>
<comment type="caution">
    <text evidence="1">The sequence shown here is derived from an EMBL/GenBank/DDBJ whole genome shotgun (WGS) entry which is preliminary data.</text>
</comment>
<organism evidence="1 2">
    <name type="scientific">Sulfitobacter sediminilitoris</name>
    <dbReference type="NCBI Taxonomy" id="2698830"/>
    <lineage>
        <taxon>Bacteria</taxon>
        <taxon>Pseudomonadati</taxon>
        <taxon>Pseudomonadota</taxon>
        <taxon>Alphaproteobacteria</taxon>
        <taxon>Rhodobacterales</taxon>
        <taxon>Roseobacteraceae</taxon>
        <taxon>Sulfitobacter</taxon>
    </lineage>
</organism>
<protein>
    <submittedName>
        <fullName evidence="1">Uncharacterized protein</fullName>
    </submittedName>
</protein>
<sequence>MSTLSIPLHNWISVSRFCGLFSRPTSKADRKVSSHAERKAEHDALKDVIWSNPEAFASETDVQYLMQMYPGEF</sequence>
<evidence type="ECO:0000313" key="1">
    <source>
        <dbReference type="EMBL" id="NEK25071.1"/>
    </source>
</evidence>
<dbReference type="RefSeq" id="WP_164356332.1">
    <property type="nucleotide sequence ID" value="NZ_JAABNT010000036.1"/>
</dbReference>
<proteinExistence type="predicted"/>
<dbReference type="Proteomes" id="UP000468591">
    <property type="component" value="Unassembled WGS sequence"/>
</dbReference>
<dbReference type="AlphaFoldDB" id="A0A6P0CFV5"/>
<accession>A0A6P0CFV5</accession>
<gene>
    <name evidence="1" type="ORF">GV827_22140</name>
</gene>
<reference evidence="1 2" key="1">
    <citation type="submission" date="2020-01" db="EMBL/GenBank/DDBJ databases">
        <title>Sulfitobacter sediminilitoris sp. nov., isolated from a tidal flat.</title>
        <authorList>
            <person name="Park S."/>
            <person name="Yoon J.-H."/>
        </authorList>
    </citation>
    <scope>NUCLEOTIDE SEQUENCE [LARGE SCALE GENOMIC DNA]</scope>
    <source>
        <strain evidence="1 2">JBTF-M27</strain>
    </source>
</reference>
<evidence type="ECO:0000313" key="2">
    <source>
        <dbReference type="Proteomes" id="UP000468591"/>
    </source>
</evidence>
<keyword evidence="2" id="KW-1185">Reference proteome</keyword>
<name>A0A6P0CFV5_9RHOB</name>